<sequence length="364" mass="37909">MAIQVDTSVVRGGGEACLQLADDIGRALEYFDNHIDKAQSWAGGALIQWLLSEHSSYASRVDSGLMRSKALMIASGGALDDVARRFDENEYDAQVSVRDLFDDLDPGVATAPIDGSTEHQSIAVGSPSAALVPPESSVADPAFAVVWNIINWPDYISLSYWGRQLLNAIFQLVAPSLTEGQDLFEFLAQKLGGDWDKVALAGSAFGHLGDFFDGLAGEVNNLAVDVFAAWTSGESADRAGEYFAELAAAFAAQPEVYGDLALKYSNAAWAAFGACQGLLSALDAAVDALVVFLMGFASVGEALAAIFSGGATAVPAVVSAVIAVVEAFSSAWGAMMTTLSLTIAAGATLGSATTNIEFVSLPEV</sequence>
<evidence type="ECO:0000313" key="3">
    <source>
        <dbReference type="Proteomes" id="UP000186456"/>
    </source>
</evidence>
<keyword evidence="1" id="KW-0472">Membrane</keyword>
<keyword evidence="1" id="KW-1133">Transmembrane helix</keyword>
<feature type="transmembrane region" description="Helical" evidence="1">
    <location>
        <begin position="331"/>
        <end position="352"/>
    </location>
</feature>
<proteinExistence type="predicted"/>
<name>A0A1H0S8R2_MICTS</name>
<feature type="transmembrane region" description="Helical" evidence="1">
    <location>
        <begin position="303"/>
        <end position="325"/>
    </location>
</feature>
<accession>A0A1H0S8R2</accession>
<evidence type="ECO:0000313" key="2">
    <source>
        <dbReference type="EMBL" id="SDP38163.1"/>
    </source>
</evidence>
<dbReference type="AlphaFoldDB" id="A0A1H0S8R2"/>
<protein>
    <submittedName>
        <fullName evidence="2">Uncharacterized protein</fullName>
    </submittedName>
</protein>
<dbReference type="EMBL" id="FNJN01000008">
    <property type="protein sequence ID" value="SDP38163.1"/>
    <property type="molecule type" value="Genomic_DNA"/>
</dbReference>
<reference evidence="2 3" key="1">
    <citation type="submission" date="2016-10" db="EMBL/GenBank/DDBJ databases">
        <authorList>
            <person name="de Groot N.N."/>
        </authorList>
    </citation>
    <scope>NUCLEOTIDE SEQUENCE [LARGE SCALE GENOMIC DNA]</scope>
    <source>
        <strain evidence="2 3">StLB037</strain>
    </source>
</reference>
<organism evidence="2 3">
    <name type="scientific">Microbacterium testaceum (strain StLB037)</name>
    <dbReference type="NCBI Taxonomy" id="979556"/>
    <lineage>
        <taxon>Bacteria</taxon>
        <taxon>Bacillati</taxon>
        <taxon>Actinomycetota</taxon>
        <taxon>Actinomycetes</taxon>
        <taxon>Micrococcales</taxon>
        <taxon>Microbacteriaceae</taxon>
        <taxon>Microbacterium</taxon>
    </lineage>
</organism>
<keyword evidence="1" id="KW-0812">Transmembrane</keyword>
<evidence type="ECO:0000256" key="1">
    <source>
        <dbReference type="SAM" id="Phobius"/>
    </source>
</evidence>
<dbReference type="RefSeq" id="WP_074697060.1">
    <property type="nucleotide sequence ID" value="NZ_FNJN01000008.1"/>
</dbReference>
<gene>
    <name evidence="2" type="ORF">SAMN04487788_3288</name>
</gene>
<dbReference type="Proteomes" id="UP000186456">
    <property type="component" value="Unassembled WGS sequence"/>
</dbReference>